<comment type="caution">
    <text evidence="1">The sequence shown here is derived from an EMBL/GenBank/DDBJ whole genome shotgun (WGS) entry which is preliminary data.</text>
</comment>
<dbReference type="InterPro" id="IPR011978">
    <property type="entry name" value="YgfB-like"/>
</dbReference>
<dbReference type="EMBL" id="NRSG01000261">
    <property type="protein sequence ID" value="MBK1661171.1"/>
    <property type="molecule type" value="Genomic_DNA"/>
</dbReference>
<dbReference type="Pfam" id="PF03695">
    <property type="entry name" value="UPF0149"/>
    <property type="match status" value="1"/>
</dbReference>
<proteinExistence type="predicted"/>
<evidence type="ECO:0000313" key="1">
    <source>
        <dbReference type="EMBL" id="MBK1661171.1"/>
    </source>
</evidence>
<evidence type="ECO:0000313" key="2">
    <source>
        <dbReference type="Proteomes" id="UP000697995"/>
    </source>
</evidence>
<organism evidence="1 2">
    <name type="scientific">Paracraurococcus ruber</name>
    <dbReference type="NCBI Taxonomy" id="77675"/>
    <lineage>
        <taxon>Bacteria</taxon>
        <taxon>Pseudomonadati</taxon>
        <taxon>Pseudomonadota</taxon>
        <taxon>Alphaproteobacteria</taxon>
        <taxon>Acetobacterales</taxon>
        <taxon>Roseomonadaceae</taxon>
        <taxon>Paracraurococcus</taxon>
    </lineage>
</organism>
<protein>
    <submittedName>
        <fullName evidence="1">Uncharacterized protein</fullName>
    </submittedName>
</protein>
<keyword evidence="2" id="KW-1185">Reference proteome</keyword>
<reference evidence="1 2" key="1">
    <citation type="journal article" date="2020" name="Microorganisms">
        <title>Osmotic Adaptation and Compatible Solute Biosynthesis of Phototrophic Bacteria as Revealed from Genome Analyses.</title>
        <authorList>
            <person name="Imhoff J.F."/>
            <person name="Rahn T."/>
            <person name="Kunzel S."/>
            <person name="Keller A."/>
            <person name="Neulinger S.C."/>
        </authorList>
    </citation>
    <scope>NUCLEOTIDE SEQUENCE [LARGE SCALE GENOMIC DNA]</scope>
    <source>
        <strain evidence="1 2">DSM 15382</strain>
    </source>
</reference>
<name>A0ABS1D3P5_9PROT</name>
<gene>
    <name evidence="1" type="ORF">CKO45_23450</name>
</gene>
<dbReference type="SUPFAM" id="SSF101327">
    <property type="entry name" value="YgfB-like"/>
    <property type="match status" value="1"/>
</dbReference>
<sequence>MAAMRHKDLGPWLAGITPRPRVGSVSVLDGYLTARVIGLCHVPPEEMFADLLGLHGDIATVHGEGLAVIMVVVERFNAIGETLSTRPDRLTPIFEHGADGRVRAGPWCMGFLAAMRLRDAA</sequence>
<dbReference type="InterPro" id="IPR036255">
    <property type="entry name" value="YgfB-like_sf"/>
</dbReference>
<dbReference type="Proteomes" id="UP000697995">
    <property type="component" value="Unassembled WGS sequence"/>
</dbReference>
<dbReference type="NCBIfam" id="TIGR02292">
    <property type="entry name" value="ygfB_yecA"/>
    <property type="match status" value="1"/>
</dbReference>
<accession>A0ABS1D3P5</accession>